<organism evidence="1 2">
    <name type="scientific">Chryseobacterium shigense</name>
    <dbReference type="NCBI Taxonomy" id="297244"/>
    <lineage>
        <taxon>Bacteria</taxon>
        <taxon>Pseudomonadati</taxon>
        <taxon>Bacteroidota</taxon>
        <taxon>Flavobacteriia</taxon>
        <taxon>Flavobacteriales</taxon>
        <taxon>Weeksellaceae</taxon>
        <taxon>Chryseobacterium group</taxon>
        <taxon>Chryseobacterium</taxon>
    </lineage>
</organism>
<keyword evidence="2" id="KW-1185">Reference proteome</keyword>
<dbReference type="RefSeq" id="WP_262484536.1">
    <property type="nucleotide sequence ID" value="NZ_FTNY01000001.1"/>
</dbReference>
<evidence type="ECO:0000313" key="1">
    <source>
        <dbReference type="EMBL" id="SIS31022.1"/>
    </source>
</evidence>
<sequence length="40" mass="4539">MKDYQNNRAMTGIIGIPEAVHQINKLQIAKVSCLRNRQVS</sequence>
<reference evidence="2" key="1">
    <citation type="submission" date="2017-01" db="EMBL/GenBank/DDBJ databases">
        <authorList>
            <person name="Varghese N."/>
            <person name="Submissions S."/>
        </authorList>
    </citation>
    <scope>NUCLEOTIDE SEQUENCE [LARGE SCALE GENOMIC DNA]</scope>
    <source>
        <strain evidence="2">DSM 17126</strain>
    </source>
</reference>
<protein>
    <submittedName>
        <fullName evidence="1">Uncharacterized protein</fullName>
    </submittedName>
</protein>
<dbReference type="AlphaFoldDB" id="A0A1N7I1S8"/>
<dbReference type="EMBL" id="FTNY01000001">
    <property type="protein sequence ID" value="SIS31022.1"/>
    <property type="molecule type" value="Genomic_DNA"/>
</dbReference>
<dbReference type="Proteomes" id="UP000186373">
    <property type="component" value="Unassembled WGS sequence"/>
</dbReference>
<gene>
    <name evidence="1" type="ORF">SAMN05421639_1011097</name>
</gene>
<name>A0A1N7I1S8_9FLAO</name>
<accession>A0A1N7I1S8</accession>
<evidence type="ECO:0000313" key="2">
    <source>
        <dbReference type="Proteomes" id="UP000186373"/>
    </source>
</evidence>
<proteinExistence type="predicted"/>